<evidence type="ECO:0000313" key="3">
    <source>
        <dbReference type="Proteomes" id="UP000324800"/>
    </source>
</evidence>
<feature type="non-terminal residue" evidence="2">
    <location>
        <position position="1"/>
    </location>
</feature>
<feature type="region of interest" description="Disordered" evidence="1">
    <location>
        <begin position="99"/>
        <end position="122"/>
    </location>
</feature>
<reference evidence="2 3" key="1">
    <citation type="submission" date="2019-03" db="EMBL/GenBank/DDBJ databases">
        <title>Single cell metagenomics reveals metabolic interactions within the superorganism composed of flagellate Streblomastix strix and complex community of Bacteroidetes bacteria on its surface.</title>
        <authorList>
            <person name="Treitli S.C."/>
            <person name="Kolisko M."/>
            <person name="Husnik F."/>
            <person name="Keeling P."/>
            <person name="Hampl V."/>
        </authorList>
    </citation>
    <scope>NUCLEOTIDE SEQUENCE [LARGE SCALE GENOMIC DNA]</scope>
    <source>
        <strain evidence="2">ST1C</strain>
    </source>
</reference>
<comment type="caution">
    <text evidence="2">The sequence shown here is derived from an EMBL/GenBank/DDBJ whole genome shotgun (WGS) entry which is preliminary data.</text>
</comment>
<protein>
    <submittedName>
        <fullName evidence="2">Uncharacterized protein</fullName>
    </submittedName>
</protein>
<dbReference type="EMBL" id="SNRW01009152">
    <property type="protein sequence ID" value="KAA6378422.1"/>
    <property type="molecule type" value="Genomic_DNA"/>
</dbReference>
<accession>A0A5J4V7K2</accession>
<feature type="region of interest" description="Disordered" evidence="1">
    <location>
        <begin position="1"/>
        <end position="20"/>
    </location>
</feature>
<gene>
    <name evidence="2" type="ORF">EZS28_026048</name>
</gene>
<organism evidence="2 3">
    <name type="scientific">Streblomastix strix</name>
    <dbReference type="NCBI Taxonomy" id="222440"/>
    <lineage>
        <taxon>Eukaryota</taxon>
        <taxon>Metamonada</taxon>
        <taxon>Preaxostyla</taxon>
        <taxon>Oxymonadida</taxon>
        <taxon>Streblomastigidae</taxon>
        <taxon>Streblomastix</taxon>
    </lineage>
</organism>
<evidence type="ECO:0000313" key="2">
    <source>
        <dbReference type="EMBL" id="KAA6378422.1"/>
    </source>
</evidence>
<evidence type="ECO:0000256" key="1">
    <source>
        <dbReference type="SAM" id="MobiDB-lite"/>
    </source>
</evidence>
<proteinExistence type="predicted"/>
<dbReference type="Proteomes" id="UP000324800">
    <property type="component" value="Unassembled WGS sequence"/>
</dbReference>
<dbReference type="AlphaFoldDB" id="A0A5J4V7K2"/>
<sequence length="122" mass="12982">VSELVRQNSPKNQLQTRSAQLRVPQTSSMKNYISCIGGVLRAGPTSASVTVISRSLANPLVSLTFASLSSIRGQLGVILRPALSRNQTEHPVPVAHLAISKQRRGARVSEGDGLQQSPLGDD</sequence>
<name>A0A5J4V7K2_9EUKA</name>